<dbReference type="Proteomes" id="UP000023152">
    <property type="component" value="Unassembled WGS sequence"/>
</dbReference>
<keyword evidence="3" id="KW-1185">Reference proteome</keyword>
<accession>X6ML00</accession>
<evidence type="ECO:0000313" key="3">
    <source>
        <dbReference type="Proteomes" id="UP000023152"/>
    </source>
</evidence>
<sequence>MSTLALLIIFLLNMSMCPVYYWSTITETIYENAMNNSNVTTTTPSAFSAILRDQSFNLPFTTSPQSKFSPPFFFFFFFELRIKQKKKNLFCFVLFFFKKKKKKSETMKSENYQEITMHLNLWHIKYCTANYTNTSYSIPGDQFNNNDDTLTGDVIIHNNVNRTFHSCNFQSFQHKCY</sequence>
<keyword evidence="1" id="KW-0732">Signal</keyword>
<gene>
    <name evidence="2" type="ORF">RFI_23235</name>
</gene>
<feature type="non-terminal residue" evidence="2">
    <location>
        <position position="177"/>
    </location>
</feature>
<organism evidence="2 3">
    <name type="scientific">Reticulomyxa filosa</name>
    <dbReference type="NCBI Taxonomy" id="46433"/>
    <lineage>
        <taxon>Eukaryota</taxon>
        <taxon>Sar</taxon>
        <taxon>Rhizaria</taxon>
        <taxon>Retaria</taxon>
        <taxon>Foraminifera</taxon>
        <taxon>Monothalamids</taxon>
        <taxon>Reticulomyxidae</taxon>
        <taxon>Reticulomyxa</taxon>
    </lineage>
</organism>
<comment type="caution">
    <text evidence="2">The sequence shown here is derived from an EMBL/GenBank/DDBJ whole genome shotgun (WGS) entry which is preliminary data.</text>
</comment>
<evidence type="ECO:0000256" key="1">
    <source>
        <dbReference type="SAM" id="SignalP"/>
    </source>
</evidence>
<protein>
    <submittedName>
        <fullName evidence="2">Uncharacterized protein</fullName>
    </submittedName>
</protein>
<feature type="signal peptide" evidence="1">
    <location>
        <begin position="1"/>
        <end position="21"/>
    </location>
</feature>
<proteinExistence type="predicted"/>
<feature type="chain" id="PRO_5004975362" evidence="1">
    <location>
        <begin position="22"/>
        <end position="177"/>
    </location>
</feature>
<dbReference type="EMBL" id="ASPP01020194">
    <property type="protein sequence ID" value="ETO14132.1"/>
    <property type="molecule type" value="Genomic_DNA"/>
</dbReference>
<reference evidence="2 3" key="1">
    <citation type="journal article" date="2013" name="Curr. Biol.">
        <title>The Genome of the Foraminiferan Reticulomyxa filosa.</title>
        <authorList>
            <person name="Glockner G."/>
            <person name="Hulsmann N."/>
            <person name="Schleicher M."/>
            <person name="Noegel A.A."/>
            <person name="Eichinger L."/>
            <person name="Gallinger C."/>
            <person name="Pawlowski J."/>
            <person name="Sierra R."/>
            <person name="Euteneuer U."/>
            <person name="Pillet L."/>
            <person name="Moustafa A."/>
            <person name="Platzer M."/>
            <person name="Groth M."/>
            <person name="Szafranski K."/>
            <person name="Schliwa M."/>
        </authorList>
    </citation>
    <scope>NUCLEOTIDE SEQUENCE [LARGE SCALE GENOMIC DNA]</scope>
</reference>
<dbReference type="AlphaFoldDB" id="X6ML00"/>
<name>X6ML00_RETFI</name>
<evidence type="ECO:0000313" key="2">
    <source>
        <dbReference type="EMBL" id="ETO14132.1"/>
    </source>
</evidence>